<evidence type="ECO:0000256" key="3">
    <source>
        <dbReference type="ARBA" id="ARBA00022840"/>
    </source>
</evidence>
<dbReference type="CDD" id="cd19481">
    <property type="entry name" value="RecA-like_protease"/>
    <property type="match status" value="1"/>
</dbReference>
<accession>A0A2X2W7K0</accession>
<dbReference type="GO" id="GO:0005524">
    <property type="term" value="F:ATP binding"/>
    <property type="evidence" value="ECO:0007669"/>
    <property type="project" value="UniProtKB-KW"/>
</dbReference>
<dbReference type="AlphaFoldDB" id="A0A2X2W7K0"/>
<dbReference type="GO" id="GO:0016887">
    <property type="term" value="F:ATP hydrolysis activity"/>
    <property type="evidence" value="ECO:0007669"/>
    <property type="project" value="InterPro"/>
</dbReference>
<reference evidence="6 7" key="1">
    <citation type="submission" date="2018-06" db="EMBL/GenBank/DDBJ databases">
        <authorList>
            <consortium name="Pathogen Informatics"/>
            <person name="Doyle S."/>
        </authorList>
    </citation>
    <scope>NUCLEOTIDE SEQUENCE [LARGE SCALE GENOMIC DNA]</scope>
    <source>
        <strain evidence="6 7">NCTC13028</strain>
    </source>
</reference>
<dbReference type="InterPro" id="IPR027417">
    <property type="entry name" value="P-loop_NTPase"/>
</dbReference>
<feature type="domain" description="AAA+ ATPase" evidence="5">
    <location>
        <begin position="116"/>
        <end position="248"/>
    </location>
</feature>
<dbReference type="EMBL" id="UAWC01000001">
    <property type="protein sequence ID" value="SQB33623.1"/>
    <property type="molecule type" value="Genomic_DNA"/>
</dbReference>
<dbReference type="RefSeq" id="WP_111921212.1">
    <property type="nucleotide sequence ID" value="NZ_UAWC01000001.1"/>
</dbReference>
<keyword evidence="3" id="KW-0067">ATP-binding</keyword>
<dbReference type="InterPro" id="IPR050221">
    <property type="entry name" value="26S_Proteasome_ATPase"/>
</dbReference>
<dbReference type="SUPFAM" id="SSF52540">
    <property type="entry name" value="P-loop containing nucleoside triphosphate hydrolases"/>
    <property type="match status" value="1"/>
</dbReference>
<feature type="coiled-coil region" evidence="4">
    <location>
        <begin position="190"/>
        <end position="217"/>
    </location>
</feature>
<dbReference type="Proteomes" id="UP000250223">
    <property type="component" value="Unassembled WGS sequence"/>
</dbReference>
<dbReference type="InterPro" id="IPR003959">
    <property type="entry name" value="ATPase_AAA_core"/>
</dbReference>
<dbReference type="Pfam" id="PF00004">
    <property type="entry name" value="AAA"/>
    <property type="match status" value="1"/>
</dbReference>
<evidence type="ECO:0000313" key="7">
    <source>
        <dbReference type="Proteomes" id="UP000250223"/>
    </source>
</evidence>
<keyword evidence="2" id="KW-0547">Nucleotide-binding</keyword>
<dbReference type="SMART" id="SM00382">
    <property type="entry name" value="AAA"/>
    <property type="match status" value="1"/>
</dbReference>
<dbReference type="InterPro" id="IPR003593">
    <property type="entry name" value="AAA+_ATPase"/>
</dbReference>
<evidence type="ECO:0000256" key="1">
    <source>
        <dbReference type="ARBA" id="ARBA00006914"/>
    </source>
</evidence>
<evidence type="ECO:0000256" key="4">
    <source>
        <dbReference type="SAM" id="Coils"/>
    </source>
</evidence>
<dbReference type="Gene3D" id="3.40.50.300">
    <property type="entry name" value="P-loop containing nucleotide triphosphate hydrolases"/>
    <property type="match status" value="1"/>
</dbReference>
<keyword evidence="6" id="KW-0378">Hydrolase</keyword>
<evidence type="ECO:0000259" key="5">
    <source>
        <dbReference type="SMART" id="SM00382"/>
    </source>
</evidence>
<evidence type="ECO:0000313" key="6">
    <source>
        <dbReference type="EMBL" id="SQB33623.1"/>
    </source>
</evidence>
<dbReference type="PANTHER" id="PTHR23073">
    <property type="entry name" value="26S PROTEASOME REGULATORY SUBUNIT"/>
    <property type="match status" value="1"/>
</dbReference>
<protein>
    <submittedName>
        <fullName evidence="6">ATPase</fullName>
        <ecNumber evidence="6">3.4.24.-</ecNumber>
    </submittedName>
</protein>
<proteinExistence type="inferred from homology"/>
<name>A0A2X2W7K0_CLOCO</name>
<sequence length="363" mass="42324">MYTELIKIIEGGLKGDKEKVLNYSKVLVENLKKEGQENLSKKILTILESNNTRMVSLDSFASKPVDQESRMDIVDIKMPTSIEEKLIFDRFIEDEINDFIKTFEYRDTLKSKGIDISNSLLLYGPPGCGKTSLAKYISYKTQLPLVTARFDSLLSSLLGNTAKNIRKIFDYASKRPCILFLDEFDVIAKVRDDKNELGELKRVVNSLLQNIDEFSEESILIAATNHHKLLDPAIWRRFYKIIELDKPSKEQIKKLIIEYSKNHQVYFIQSEKKMDYVIEAIKELSPADIKNIIYTSIKKSIMREKNSLEFIQVMYEIYLFKNHNVNNEEELIKYLNSYGVTQKEIVEFFNLPIRRVREILSNK</sequence>
<comment type="similarity">
    <text evidence="1">Belongs to the AAA ATPase family.</text>
</comment>
<organism evidence="6 7">
    <name type="scientific">Clostridium cochlearium</name>
    <dbReference type="NCBI Taxonomy" id="1494"/>
    <lineage>
        <taxon>Bacteria</taxon>
        <taxon>Bacillati</taxon>
        <taxon>Bacillota</taxon>
        <taxon>Clostridia</taxon>
        <taxon>Eubacteriales</taxon>
        <taxon>Clostridiaceae</taxon>
        <taxon>Clostridium</taxon>
    </lineage>
</organism>
<dbReference type="EC" id="3.4.24.-" evidence="6"/>
<evidence type="ECO:0000256" key="2">
    <source>
        <dbReference type="ARBA" id="ARBA00022741"/>
    </source>
</evidence>
<gene>
    <name evidence="6" type="primary">ftsH_1</name>
    <name evidence="6" type="ORF">NCTC13028_00609</name>
</gene>
<keyword evidence="4" id="KW-0175">Coiled coil</keyword>